<feature type="domain" description="GerMN" evidence="2">
    <location>
        <begin position="250"/>
        <end position="340"/>
    </location>
</feature>
<dbReference type="Proteomes" id="UP000245423">
    <property type="component" value="Chromosome 1"/>
</dbReference>
<proteinExistence type="predicted"/>
<feature type="transmembrane region" description="Helical" evidence="1">
    <location>
        <begin position="12"/>
        <end position="34"/>
    </location>
</feature>
<keyword evidence="1" id="KW-0812">Transmembrane</keyword>
<keyword evidence="4" id="KW-1185">Reference proteome</keyword>
<name>A0A1M4PK36_9FIRM</name>
<dbReference type="EMBL" id="LT669839">
    <property type="protein sequence ID" value="SHD75803.1"/>
    <property type="molecule type" value="Genomic_DNA"/>
</dbReference>
<protein>
    <recommendedName>
        <fullName evidence="2">GerMN domain-containing protein</fullName>
    </recommendedName>
</protein>
<dbReference type="Pfam" id="PF10646">
    <property type="entry name" value="Germane"/>
    <property type="match status" value="1"/>
</dbReference>
<evidence type="ECO:0000256" key="1">
    <source>
        <dbReference type="SAM" id="Phobius"/>
    </source>
</evidence>
<organism evidence="3 4">
    <name type="scientific">[Clostridium] ultunense Esp</name>
    <dbReference type="NCBI Taxonomy" id="1288971"/>
    <lineage>
        <taxon>Bacteria</taxon>
        <taxon>Bacillati</taxon>
        <taxon>Bacillota</taxon>
        <taxon>Tissierellia</taxon>
        <taxon>Tissierellales</taxon>
        <taxon>Tepidimicrobiaceae</taxon>
        <taxon>Schnuerera</taxon>
    </lineage>
</organism>
<reference evidence="3 4" key="1">
    <citation type="submission" date="2016-11" db="EMBL/GenBank/DDBJ databases">
        <authorList>
            <person name="Manzoor S."/>
        </authorList>
    </citation>
    <scope>NUCLEOTIDE SEQUENCE [LARGE SCALE GENOMIC DNA]</scope>
    <source>
        <strain evidence="3">Clostridium ultunense strain Esp</strain>
    </source>
</reference>
<dbReference type="SMART" id="SM00909">
    <property type="entry name" value="Germane"/>
    <property type="match status" value="1"/>
</dbReference>
<gene>
    <name evidence="3" type="ORF">CUESP1_0413</name>
</gene>
<accession>A0A1M4PK36</accession>
<keyword evidence="1" id="KW-1133">Transmembrane helix</keyword>
<sequence length="361" mass="41238">MKIEEVIGMKRFIPLISILLFISIVFTGCGRANMPSEDNTVVEPNEENLTIADYFPFKANTKMEYEGIGNEFAEEAIFFEFIEDNRGQIKVFNPGTVMVKVLEYKDGELREVFSQEEFYHIENMLNISNENNDIILKEPLKVGTSWNTSGGYKRSITGIDISIETPYKNFEALEITTELGEGRKQLEYYVKGIGPVASIHKDGEFEVKTLLEDLEKEPYEMDIRFYYPMYDDIKTGYIEKDIEFNTNDSIERILEYNLQNPGRNGLIPPISENTKINSIVLDRGNQMVKVDFSKELLTDMNAGSAMEGEILKSIVNTFGNFYGVEKVYLSTEGKPYSSGHFSIGKGEFFTVDYSKVEKLND</sequence>
<keyword evidence="1" id="KW-0472">Membrane</keyword>
<dbReference type="AlphaFoldDB" id="A0A1M4PK36"/>
<evidence type="ECO:0000313" key="4">
    <source>
        <dbReference type="Proteomes" id="UP000245423"/>
    </source>
</evidence>
<dbReference type="PROSITE" id="PS51257">
    <property type="entry name" value="PROKAR_LIPOPROTEIN"/>
    <property type="match status" value="1"/>
</dbReference>
<evidence type="ECO:0000313" key="3">
    <source>
        <dbReference type="EMBL" id="SHD75803.1"/>
    </source>
</evidence>
<dbReference type="InterPro" id="IPR019606">
    <property type="entry name" value="GerMN"/>
</dbReference>
<evidence type="ECO:0000259" key="2">
    <source>
        <dbReference type="SMART" id="SM00909"/>
    </source>
</evidence>